<dbReference type="SMART" id="SM00091">
    <property type="entry name" value="PAS"/>
    <property type="match status" value="2"/>
</dbReference>
<gene>
    <name evidence="11" type="ORF">DFR43_11315</name>
</gene>
<dbReference type="InterPro" id="IPR000014">
    <property type="entry name" value="PAS"/>
</dbReference>
<dbReference type="PRINTS" id="PR00344">
    <property type="entry name" value="BCTRLSENSOR"/>
</dbReference>
<evidence type="ECO:0000256" key="5">
    <source>
        <dbReference type="ARBA" id="ARBA00022679"/>
    </source>
</evidence>
<dbReference type="AlphaFoldDB" id="A0A4R6U475"/>
<dbReference type="CDD" id="cd00082">
    <property type="entry name" value="HisKA"/>
    <property type="match status" value="1"/>
</dbReference>
<dbReference type="InterPro" id="IPR000700">
    <property type="entry name" value="PAS-assoc_C"/>
</dbReference>
<evidence type="ECO:0000259" key="9">
    <source>
        <dbReference type="PROSITE" id="PS50112"/>
    </source>
</evidence>
<dbReference type="SMART" id="SM00388">
    <property type="entry name" value="HisKA"/>
    <property type="match status" value="1"/>
</dbReference>
<dbReference type="PANTHER" id="PTHR42878">
    <property type="entry name" value="TWO-COMPONENT HISTIDINE KINASE"/>
    <property type="match status" value="1"/>
</dbReference>
<dbReference type="PANTHER" id="PTHR42878:SF15">
    <property type="entry name" value="BACTERIOPHYTOCHROME"/>
    <property type="match status" value="1"/>
</dbReference>
<keyword evidence="5" id="KW-0808">Transferase</keyword>
<dbReference type="PROSITE" id="PS50109">
    <property type="entry name" value="HIS_KIN"/>
    <property type="match status" value="1"/>
</dbReference>
<comment type="catalytic activity">
    <reaction evidence="1">
        <text>ATP + protein L-histidine = ADP + protein N-phospho-L-histidine.</text>
        <dbReference type="EC" id="2.7.13.3"/>
    </reaction>
</comment>
<evidence type="ECO:0000313" key="11">
    <source>
        <dbReference type="EMBL" id="TDQ41278.1"/>
    </source>
</evidence>
<dbReference type="SUPFAM" id="SSF55785">
    <property type="entry name" value="PYP-like sensor domain (PAS domain)"/>
    <property type="match status" value="2"/>
</dbReference>
<dbReference type="InterPro" id="IPR004358">
    <property type="entry name" value="Sig_transdc_His_kin-like_C"/>
</dbReference>
<evidence type="ECO:0000256" key="1">
    <source>
        <dbReference type="ARBA" id="ARBA00000085"/>
    </source>
</evidence>
<dbReference type="InterPro" id="IPR005467">
    <property type="entry name" value="His_kinase_dom"/>
</dbReference>
<dbReference type="CDD" id="cd00130">
    <property type="entry name" value="PAS"/>
    <property type="match status" value="1"/>
</dbReference>
<dbReference type="GO" id="GO:0000156">
    <property type="term" value="F:phosphorelay response regulator activity"/>
    <property type="evidence" value="ECO:0007669"/>
    <property type="project" value="TreeGrafter"/>
</dbReference>
<accession>A0A4R6U475</accession>
<dbReference type="InterPro" id="IPR036097">
    <property type="entry name" value="HisK_dim/P_sf"/>
</dbReference>
<dbReference type="SUPFAM" id="SSF55874">
    <property type="entry name" value="ATPase domain of HSP90 chaperone/DNA topoisomerase II/histidine kinase"/>
    <property type="match status" value="1"/>
</dbReference>
<comment type="caution">
    <text evidence="11">The sequence shown here is derived from an EMBL/GenBank/DDBJ whole genome shotgun (WGS) entry which is preliminary data.</text>
</comment>
<dbReference type="InterPro" id="IPR036890">
    <property type="entry name" value="HATPase_C_sf"/>
</dbReference>
<reference evidence="11 12" key="1">
    <citation type="submission" date="2019-03" db="EMBL/GenBank/DDBJ databases">
        <title>Genomic Encyclopedia of Type Strains, Phase IV (KMG-IV): sequencing the most valuable type-strain genomes for metagenomic binning, comparative biology and taxonomic classification.</title>
        <authorList>
            <person name="Goeker M."/>
        </authorList>
    </citation>
    <scope>NUCLEOTIDE SEQUENCE [LARGE SCALE GENOMIC DNA]</scope>
    <source>
        <strain evidence="11 12">DSM 19605</strain>
    </source>
</reference>
<dbReference type="NCBIfam" id="TIGR00229">
    <property type="entry name" value="sensory_box"/>
    <property type="match status" value="1"/>
</dbReference>
<dbReference type="InterPro" id="IPR035965">
    <property type="entry name" value="PAS-like_dom_sf"/>
</dbReference>
<dbReference type="SUPFAM" id="SSF47384">
    <property type="entry name" value="Homodimeric domain of signal transducing histidine kinase"/>
    <property type="match status" value="1"/>
</dbReference>
<feature type="domain" description="PAS" evidence="9">
    <location>
        <begin position="173"/>
        <end position="219"/>
    </location>
</feature>
<keyword evidence="4" id="KW-0597">Phosphoprotein</keyword>
<evidence type="ECO:0000259" key="10">
    <source>
        <dbReference type="PROSITE" id="PS50113"/>
    </source>
</evidence>
<dbReference type="EMBL" id="SNYL01000013">
    <property type="protein sequence ID" value="TDQ41278.1"/>
    <property type="molecule type" value="Genomic_DNA"/>
</dbReference>
<dbReference type="GO" id="GO:0005886">
    <property type="term" value="C:plasma membrane"/>
    <property type="evidence" value="ECO:0007669"/>
    <property type="project" value="UniProtKB-SubCell"/>
</dbReference>
<keyword evidence="12" id="KW-1185">Reference proteome</keyword>
<evidence type="ECO:0000256" key="2">
    <source>
        <dbReference type="ARBA" id="ARBA00004429"/>
    </source>
</evidence>
<dbReference type="SMART" id="SM00387">
    <property type="entry name" value="HATPase_c"/>
    <property type="match status" value="1"/>
</dbReference>
<dbReference type="Pfam" id="PF13426">
    <property type="entry name" value="PAS_9"/>
    <property type="match status" value="1"/>
</dbReference>
<protein>
    <recommendedName>
        <fullName evidence="3">histidine kinase</fullName>
        <ecNumber evidence="3">2.7.13.3</ecNumber>
    </recommendedName>
</protein>
<organism evidence="11 12">
    <name type="scientific">Tepidicella xavieri</name>
    <dbReference type="NCBI Taxonomy" id="360241"/>
    <lineage>
        <taxon>Bacteria</taxon>
        <taxon>Pseudomonadati</taxon>
        <taxon>Pseudomonadota</taxon>
        <taxon>Betaproteobacteria</taxon>
        <taxon>Burkholderiales</taxon>
        <taxon>Tepidicella</taxon>
    </lineage>
</organism>
<evidence type="ECO:0000256" key="4">
    <source>
        <dbReference type="ARBA" id="ARBA00022553"/>
    </source>
</evidence>
<proteinExistence type="predicted"/>
<dbReference type="PROSITE" id="PS50113">
    <property type="entry name" value="PAC"/>
    <property type="match status" value="1"/>
</dbReference>
<dbReference type="InterPro" id="IPR003594">
    <property type="entry name" value="HATPase_dom"/>
</dbReference>
<comment type="subcellular location">
    <subcellularLocation>
        <location evidence="2">Cell inner membrane</location>
        <topology evidence="2">Multi-pass membrane protein</topology>
    </subcellularLocation>
</comment>
<dbReference type="GO" id="GO:0000155">
    <property type="term" value="F:phosphorelay sensor kinase activity"/>
    <property type="evidence" value="ECO:0007669"/>
    <property type="project" value="InterPro"/>
</dbReference>
<dbReference type="GO" id="GO:0007234">
    <property type="term" value="P:osmosensory signaling via phosphorelay pathway"/>
    <property type="evidence" value="ECO:0007669"/>
    <property type="project" value="TreeGrafter"/>
</dbReference>
<evidence type="ECO:0000256" key="3">
    <source>
        <dbReference type="ARBA" id="ARBA00012438"/>
    </source>
</evidence>
<dbReference type="InterPro" id="IPR050351">
    <property type="entry name" value="BphY/WalK/GraS-like"/>
</dbReference>
<keyword evidence="7" id="KW-0472">Membrane</keyword>
<feature type="domain" description="Histidine kinase" evidence="8">
    <location>
        <begin position="334"/>
        <end position="556"/>
    </location>
</feature>
<dbReference type="OrthoDB" id="8552871at2"/>
<evidence type="ECO:0000259" key="8">
    <source>
        <dbReference type="PROSITE" id="PS50109"/>
    </source>
</evidence>
<dbReference type="InterPro" id="IPR003661">
    <property type="entry name" value="HisK_dim/P_dom"/>
</dbReference>
<evidence type="ECO:0000313" key="12">
    <source>
        <dbReference type="Proteomes" id="UP000295510"/>
    </source>
</evidence>
<dbReference type="Pfam" id="PF02518">
    <property type="entry name" value="HATPase_c"/>
    <property type="match status" value="1"/>
</dbReference>
<dbReference type="PROSITE" id="PS50112">
    <property type="entry name" value="PAS"/>
    <property type="match status" value="1"/>
</dbReference>
<dbReference type="Gene3D" id="3.30.565.10">
    <property type="entry name" value="Histidine kinase-like ATPase, C-terminal domain"/>
    <property type="match status" value="1"/>
</dbReference>
<keyword evidence="6" id="KW-0418">Kinase</keyword>
<dbReference type="Proteomes" id="UP000295510">
    <property type="component" value="Unassembled WGS sequence"/>
</dbReference>
<dbReference type="Gene3D" id="1.10.287.130">
    <property type="match status" value="1"/>
</dbReference>
<dbReference type="RefSeq" id="WP_133598463.1">
    <property type="nucleotide sequence ID" value="NZ_SNYL01000013.1"/>
</dbReference>
<dbReference type="Gene3D" id="3.30.450.20">
    <property type="entry name" value="PAS domain"/>
    <property type="match status" value="1"/>
</dbReference>
<feature type="domain" description="PAC" evidence="10">
    <location>
        <begin position="252"/>
        <end position="305"/>
    </location>
</feature>
<dbReference type="FunFam" id="3.30.565.10:FF:000006">
    <property type="entry name" value="Sensor histidine kinase WalK"/>
    <property type="match status" value="1"/>
</dbReference>
<dbReference type="GO" id="GO:0030295">
    <property type="term" value="F:protein kinase activator activity"/>
    <property type="evidence" value="ECO:0007669"/>
    <property type="project" value="TreeGrafter"/>
</dbReference>
<evidence type="ECO:0000256" key="6">
    <source>
        <dbReference type="ARBA" id="ARBA00022777"/>
    </source>
</evidence>
<sequence>MSLTPIDDKLPESFFAHLFPATSTGTEGSAPLPDGQTMRRLADQWPGAVFCLDTQLRCLYANPAAQGWRQDASAEPLPSDALPTLDQWLPAALMEALLPCLSSALSGTEMGLSDRFEHPRLGQRHIAIRAQPDWHGAHVGGVFLHLIDLTDCTPPSVAPGGLTPSPAQTETDTEAQLRLLVEGLRDAAIFFLDPQGRVSDWTPSAQRLLGYTAAQMLGQDWSRLAPAGHSGEPLPPDSIAAGMERAALLGQSETPGWQRRADGSTFWANTILTALYDPATGQARGYACLMRDMTEVKRLVDMLQELNVALETRVEERTRQLQDINQDLEAFSYSVSHDLRAPLRHIGSFVELLREDLGPAASPPVLKHIDTIAQAAEHMGQLIEGLLAFSKLGRAALKRQPVAMADLLHSSLHRVLHDPALRRPDHEVCWELPAELPTLAGDPLLLSQVWDNLLSNALKYSRPRTPARIRIGYRHEQPPHSPAEWVFWVEDNGVGFNPQRAERLFGVFQRLHRASDFEGTGIGLALCRRIIERHGGRIWADSTPEVGSTFYFSLPA</sequence>
<evidence type="ECO:0000256" key="7">
    <source>
        <dbReference type="ARBA" id="ARBA00023136"/>
    </source>
</evidence>
<dbReference type="Pfam" id="PF00512">
    <property type="entry name" value="HisKA"/>
    <property type="match status" value="1"/>
</dbReference>
<name>A0A4R6U475_9BURK</name>
<dbReference type="EC" id="2.7.13.3" evidence="3"/>